<dbReference type="InterPro" id="IPR037066">
    <property type="entry name" value="Plug_dom_sf"/>
</dbReference>
<dbReference type="NCBIfam" id="TIGR04057">
    <property type="entry name" value="SusC_RagA_signa"/>
    <property type="match status" value="1"/>
</dbReference>
<dbReference type="InterPro" id="IPR012910">
    <property type="entry name" value="Plug_dom"/>
</dbReference>
<dbReference type="EMBL" id="SJSO01000016">
    <property type="protein sequence ID" value="TCD23453.1"/>
    <property type="molecule type" value="Genomic_DNA"/>
</dbReference>
<comment type="subcellular location">
    <subcellularLocation>
        <location evidence="1 8">Cell outer membrane</location>
        <topology evidence="1 8">Multi-pass membrane protein</topology>
    </subcellularLocation>
</comment>
<evidence type="ECO:0000313" key="14">
    <source>
        <dbReference type="Proteomes" id="UP000293925"/>
    </source>
</evidence>
<keyword evidence="13" id="KW-0675">Receptor</keyword>
<sequence length="1127" mass="123270">MKFSAQSAESGNPCKKFFASKKSRYLIRQIMRLSFVLAIITFATSSLIFASNTKGQSISNTEVIIGLNHESVFSAIEKIQKQTPFIFIYRNTDLKELKEINIPVQKRTVQELLDVLFNSKHFKITQLNNRILISSIKPEVKALPVDIRISGIVVDEDGVPIPGVSIMLKQSNKVSTATDRNGQFGINLPDEGTKVLLFTCIGYQNAEQVIGSENSYKIVMKPSVGSLNEVQIIGYGTTTRKTSTGSIASITAKEIEKQPVGNPLAALSGRMSGVLIAQNNGVPGGAIQVQIRGQNSLLQGGIPLYVIDGVPFTNFNGGQPATDNLNAFGTSGASGGLSPFSMINPSDIERIDILKDADATSIYGSRGANGVVLITTKKGKSGRVKIGLNLNTGFTEVNQFIPVLDLQQYLALRTEAFKNDGVTPNTNNAPDLTAWDQNSSTDFQKMFIGNRGHVNEIQASMSGGNEQTRFFFNSAYRRESTVFLGDNSAKRFSSRLNLDHSSLNKKFTVSLSASYSNDNTNIPTSDLSSVYNLPPNLPLYDAAGKLFWATGFTNPLASLLKRYNGVTNNLIANANIKYVILPGLTAKANFGYTSTRLDQTSTNPASSQNPANSPTSSANFTNLNAQNWIIEPTLDYVKPIGDGTLTALIGTSFQQNTSNGLYLFGTNYSNESLLGTLGAAGTTTVIYNNIVKYKYDAVFAKLNYNLQEKYLFNATFRRDGSSRFGPKNRFGNFGAIGAGWVFSNENFVKDNLSFLSFGKLRGSFGTTGNDQISNYLYLPLYSSATAYLGNAATNVNVLPNEFIQWETTKKLEFAIDLGFLKDRISFTANYYRNRSSDQITLNALGSQSGYSSYTLNLPATIQNKGLELELNTTNVITKDFSWKTSANFTFTDNKITDFPNLDKSSYASSYVVGQSINLIRLYHYLGVNPTNGTAIYEDKDGNGIINSNDRYIADLGTPFFGGFNNTFTYKNFELGIFFQFNHRFGVTKIVNTRPGALTNQNDYWLGRWTPTNNNSDIPGSSATAGSAIATSYNNYTSSDAVYGDASYLKLRSVNLSYSLPTEWLKQIKISSCSVFLQGQNLYTWAKNKYILDTETTVQGGPTGLGTGTIGQVLPPLRTIVFGVNCSF</sequence>
<evidence type="ECO:0000256" key="9">
    <source>
        <dbReference type="RuleBase" id="RU003357"/>
    </source>
</evidence>
<protein>
    <submittedName>
        <fullName evidence="13">TonB-dependent receptor</fullName>
    </submittedName>
</protein>
<dbReference type="NCBIfam" id="TIGR04056">
    <property type="entry name" value="OMP_RagA_SusC"/>
    <property type="match status" value="1"/>
</dbReference>
<dbReference type="InterPro" id="IPR039426">
    <property type="entry name" value="TonB-dep_rcpt-like"/>
</dbReference>
<name>A0A4R0PWD5_9SPHI</name>
<proteinExistence type="inferred from homology"/>
<dbReference type="Pfam" id="PF07715">
    <property type="entry name" value="Plug"/>
    <property type="match status" value="1"/>
</dbReference>
<gene>
    <name evidence="13" type="ORF">EZ456_17790</name>
</gene>
<evidence type="ECO:0000256" key="4">
    <source>
        <dbReference type="ARBA" id="ARBA00022692"/>
    </source>
</evidence>
<dbReference type="Pfam" id="PF00593">
    <property type="entry name" value="TonB_dep_Rec_b-barrel"/>
    <property type="match status" value="1"/>
</dbReference>
<comment type="similarity">
    <text evidence="8 9">Belongs to the TonB-dependent receptor family.</text>
</comment>
<evidence type="ECO:0000256" key="5">
    <source>
        <dbReference type="ARBA" id="ARBA00023077"/>
    </source>
</evidence>
<reference evidence="13 14" key="1">
    <citation type="submission" date="2019-02" db="EMBL/GenBank/DDBJ databases">
        <title>Pedobacter sp. RP-3-21 sp. nov., isolated from Arctic soil.</title>
        <authorList>
            <person name="Dahal R.H."/>
        </authorList>
    </citation>
    <scope>NUCLEOTIDE SEQUENCE [LARGE SCALE GENOMIC DNA]</scope>
    <source>
        <strain evidence="13 14">RP-3-21</strain>
    </source>
</reference>
<evidence type="ECO:0000259" key="12">
    <source>
        <dbReference type="Pfam" id="PF07715"/>
    </source>
</evidence>
<dbReference type="AlphaFoldDB" id="A0A4R0PWD5"/>
<evidence type="ECO:0000256" key="1">
    <source>
        <dbReference type="ARBA" id="ARBA00004571"/>
    </source>
</evidence>
<dbReference type="InterPro" id="IPR023996">
    <property type="entry name" value="TonB-dep_OMP_SusC/RagA"/>
</dbReference>
<evidence type="ECO:0000256" key="7">
    <source>
        <dbReference type="ARBA" id="ARBA00023237"/>
    </source>
</evidence>
<dbReference type="InterPro" id="IPR036942">
    <property type="entry name" value="Beta-barrel_TonB_sf"/>
</dbReference>
<evidence type="ECO:0000313" key="13">
    <source>
        <dbReference type="EMBL" id="TCD23453.1"/>
    </source>
</evidence>
<evidence type="ECO:0000256" key="6">
    <source>
        <dbReference type="ARBA" id="ARBA00023136"/>
    </source>
</evidence>
<evidence type="ECO:0000256" key="10">
    <source>
        <dbReference type="SAM" id="MobiDB-lite"/>
    </source>
</evidence>
<keyword evidence="6 8" id="KW-0472">Membrane</keyword>
<evidence type="ECO:0000256" key="3">
    <source>
        <dbReference type="ARBA" id="ARBA00022452"/>
    </source>
</evidence>
<dbReference type="Gene3D" id="2.170.130.10">
    <property type="entry name" value="TonB-dependent receptor, plug domain"/>
    <property type="match status" value="1"/>
</dbReference>
<keyword evidence="4 8" id="KW-0812">Transmembrane</keyword>
<evidence type="ECO:0000256" key="2">
    <source>
        <dbReference type="ARBA" id="ARBA00022448"/>
    </source>
</evidence>
<dbReference type="Pfam" id="PF13715">
    <property type="entry name" value="CarbopepD_reg_2"/>
    <property type="match status" value="1"/>
</dbReference>
<dbReference type="SUPFAM" id="SSF49464">
    <property type="entry name" value="Carboxypeptidase regulatory domain-like"/>
    <property type="match status" value="1"/>
</dbReference>
<dbReference type="Gene3D" id="2.40.170.20">
    <property type="entry name" value="TonB-dependent receptor, beta-barrel domain"/>
    <property type="match status" value="1"/>
</dbReference>
<evidence type="ECO:0000259" key="11">
    <source>
        <dbReference type="Pfam" id="PF00593"/>
    </source>
</evidence>
<dbReference type="OrthoDB" id="9768177at2"/>
<dbReference type="Proteomes" id="UP000293925">
    <property type="component" value="Unassembled WGS sequence"/>
</dbReference>
<dbReference type="Gene3D" id="2.60.40.1120">
    <property type="entry name" value="Carboxypeptidase-like, regulatory domain"/>
    <property type="match status" value="1"/>
</dbReference>
<feature type="region of interest" description="Disordered" evidence="10">
    <location>
        <begin position="598"/>
        <end position="617"/>
    </location>
</feature>
<feature type="domain" description="TonB-dependent receptor-like beta-barrel" evidence="11">
    <location>
        <begin position="573"/>
        <end position="902"/>
    </location>
</feature>
<evidence type="ECO:0000256" key="8">
    <source>
        <dbReference type="PROSITE-ProRule" id="PRU01360"/>
    </source>
</evidence>
<comment type="caution">
    <text evidence="13">The sequence shown here is derived from an EMBL/GenBank/DDBJ whole genome shotgun (WGS) entry which is preliminary data.</text>
</comment>
<dbReference type="InterPro" id="IPR008969">
    <property type="entry name" value="CarboxyPept-like_regulatory"/>
</dbReference>
<dbReference type="InterPro" id="IPR023997">
    <property type="entry name" value="TonB-dep_OMP_SusC/RagA_CS"/>
</dbReference>
<keyword evidence="14" id="KW-1185">Reference proteome</keyword>
<dbReference type="GO" id="GO:0009279">
    <property type="term" value="C:cell outer membrane"/>
    <property type="evidence" value="ECO:0007669"/>
    <property type="project" value="UniProtKB-SubCell"/>
</dbReference>
<keyword evidence="2 8" id="KW-0813">Transport</keyword>
<organism evidence="13 14">
    <name type="scientific">Pedobacter psychrodurus</name>
    <dbReference type="NCBI Taxonomy" id="2530456"/>
    <lineage>
        <taxon>Bacteria</taxon>
        <taxon>Pseudomonadati</taxon>
        <taxon>Bacteroidota</taxon>
        <taxon>Sphingobacteriia</taxon>
        <taxon>Sphingobacteriales</taxon>
        <taxon>Sphingobacteriaceae</taxon>
        <taxon>Pedobacter</taxon>
    </lineage>
</organism>
<dbReference type="PROSITE" id="PS52016">
    <property type="entry name" value="TONB_DEPENDENT_REC_3"/>
    <property type="match status" value="1"/>
</dbReference>
<dbReference type="RefSeq" id="WP_131532472.1">
    <property type="nucleotide sequence ID" value="NZ_SJSO01000016.1"/>
</dbReference>
<keyword evidence="7 8" id="KW-0998">Cell outer membrane</keyword>
<dbReference type="InterPro" id="IPR000531">
    <property type="entry name" value="Beta-barrel_TonB"/>
</dbReference>
<accession>A0A4R0PWD5</accession>
<dbReference type="SUPFAM" id="SSF56935">
    <property type="entry name" value="Porins"/>
    <property type="match status" value="1"/>
</dbReference>
<keyword evidence="3 8" id="KW-1134">Transmembrane beta strand</keyword>
<keyword evidence="5 9" id="KW-0798">TonB box</keyword>
<feature type="domain" description="TonB-dependent receptor plug" evidence="12">
    <location>
        <begin position="241"/>
        <end position="371"/>
    </location>
</feature>